<keyword evidence="5" id="KW-0722">Serine protease inhibitor</keyword>
<dbReference type="GO" id="GO:0004867">
    <property type="term" value="F:serine-type endopeptidase inhibitor activity"/>
    <property type="evidence" value="ECO:0007669"/>
    <property type="project" value="UniProtKB-KW"/>
</dbReference>
<dbReference type="EMBL" id="CADCUS010000584">
    <property type="protein sequence ID" value="CAA9444874.1"/>
    <property type="molecule type" value="Genomic_DNA"/>
</dbReference>
<feature type="domain" description="Subtilisin inhibitor" evidence="8">
    <location>
        <begin position="29"/>
        <end position="104"/>
    </location>
</feature>
<dbReference type="InterPro" id="IPR036819">
    <property type="entry name" value="Subtilisin_inhibitor-like_sf"/>
</dbReference>
<evidence type="ECO:0000313" key="9">
    <source>
        <dbReference type="EMBL" id="CAA9444874.1"/>
    </source>
</evidence>
<dbReference type="PROSITE" id="PS51257">
    <property type="entry name" value="PROKAR_LIPOPROTEIN"/>
    <property type="match status" value="1"/>
</dbReference>
<sequence length="127" mass="12821">MRIRPAPALLLAALVSAGCGSGAAGSTEMLTITVQDGAGGAPRVWTLTCDPPGGDHPDPAAACAAIGAARRPFAPVPADMACTQVYGGPETATITGTWRGEPVDAAYRRTDGCEIARWNALAPVFTG</sequence>
<evidence type="ECO:0000256" key="7">
    <source>
        <dbReference type="SAM" id="SignalP"/>
    </source>
</evidence>
<feature type="signal peptide" evidence="7">
    <location>
        <begin position="1"/>
        <end position="23"/>
    </location>
</feature>
<dbReference type="GO" id="GO:0005576">
    <property type="term" value="C:extracellular region"/>
    <property type="evidence" value="ECO:0007669"/>
    <property type="project" value="UniProtKB-SubCell"/>
</dbReference>
<gene>
    <name evidence="9" type="ORF">AVDCRST_MAG66-4333</name>
</gene>
<evidence type="ECO:0000256" key="3">
    <source>
        <dbReference type="ARBA" id="ARBA00022525"/>
    </source>
</evidence>
<evidence type="ECO:0000259" key="8">
    <source>
        <dbReference type="Pfam" id="PF00720"/>
    </source>
</evidence>
<keyword evidence="3" id="KW-0964">Secreted</keyword>
<comment type="subcellular location">
    <subcellularLocation>
        <location evidence="1">Secreted</location>
    </subcellularLocation>
</comment>
<dbReference type="Gene3D" id="3.30.350.10">
    <property type="entry name" value="Subtilisin inhibitor-like"/>
    <property type="match status" value="1"/>
</dbReference>
<dbReference type="AlphaFoldDB" id="A0A6J4QI00"/>
<keyword evidence="6" id="KW-1015">Disulfide bond</keyword>
<proteinExistence type="inferred from homology"/>
<keyword evidence="4" id="KW-0646">Protease inhibitor</keyword>
<reference evidence="9" key="1">
    <citation type="submission" date="2020-02" db="EMBL/GenBank/DDBJ databases">
        <authorList>
            <person name="Meier V. D."/>
        </authorList>
    </citation>
    <scope>NUCLEOTIDE SEQUENCE</scope>
    <source>
        <strain evidence="9">AVDCRST_MAG66</strain>
    </source>
</reference>
<evidence type="ECO:0000256" key="5">
    <source>
        <dbReference type="ARBA" id="ARBA00022900"/>
    </source>
</evidence>
<name>A0A6J4QI00_9PSEU</name>
<evidence type="ECO:0000256" key="4">
    <source>
        <dbReference type="ARBA" id="ARBA00022690"/>
    </source>
</evidence>
<evidence type="ECO:0000256" key="6">
    <source>
        <dbReference type="ARBA" id="ARBA00023157"/>
    </source>
</evidence>
<evidence type="ECO:0000256" key="1">
    <source>
        <dbReference type="ARBA" id="ARBA00004613"/>
    </source>
</evidence>
<keyword evidence="7" id="KW-0732">Signal</keyword>
<feature type="chain" id="PRO_5026889952" description="Subtilisin inhibitor domain-containing protein" evidence="7">
    <location>
        <begin position="24"/>
        <end position="127"/>
    </location>
</feature>
<organism evidence="9">
    <name type="scientific">uncultured Pseudonocardia sp</name>
    <dbReference type="NCBI Taxonomy" id="211455"/>
    <lineage>
        <taxon>Bacteria</taxon>
        <taxon>Bacillati</taxon>
        <taxon>Actinomycetota</taxon>
        <taxon>Actinomycetes</taxon>
        <taxon>Pseudonocardiales</taxon>
        <taxon>Pseudonocardiaceae</taxon>
        <taxon>Pseudonocardia</taxon>
        <taxon>environmental samples</taxon>
    </lineage>
</organism>
<evidence type="ECO:0000256" key="2">
    <source>
        <dbReference type="ARBA" id="ARBA00010472"/>
    </source>
</evidence>
<protein>
    <recommendedName>
        <fullName evidence="8">Subtilisin inhibitor domain-containing protein</fullName>
    </recommendedName>
</protein>
<dbReference type="SUPFAM" id="SSF55399">
    <property type="entry name" value="Subtilisin inhibitor"/>
    <property type="match status" value="1"/>
</dbReference>
<comment type="similarity">
    <text evidence="2">Belongs to the protease inhibitor I16 (SSI) family.</text>
</comment>
<dbReference type="InterPro" id="IPR023549">
    <property type="entry name" value="Subtilisin_inhibitor"/>
</dbReference>
<accession>A0A6J4QI00</accession>
<dbReference type="Pfam" id="PF00720">
    <property type="entry name" value="SSI"/>
    <property type="match status" value="1"/>
</dbReference>